<comment type="caution">
    <text evidence="2">The sequence shown here is derived from an EMBL/GenBank/DDBJ whole genome shotgun (WGS) entry which is preliminary data.</text>
</comment>
<sequence>MELVPGFLLYPRVRSKQKVTTGQKRLTNKSSTKSFSNIRAKLEPDSQKDQWNEMQDL</sequence>
<feature type="compositionally biased region" description="Basic and acidic residues" evidence="1">
    <location>
        <begin position="40"/>
        <end position="51"/>
    </location>
</feature>
<accession>X0TPU4</accession>
<feature type="region of interest" description="Disordered" evidence="1">
    <location>
        <begin position="18"/>
        <end position="57"/>
    </location>
</feature>
<evidence type="ECO:0000313" key="2">
    <source>
        <dbReference type="EMBL" id="GAF90167.1"/>
    </source>
</evidence>
<dbReference type="AlphaFoldDB" id="X0TPU4"/>
<reference evidence="2" key="1">
    <citation type="journal article" date="2014" name="Front. Microbiol.">
        <title>High frequency of phylogenetically diverse reductive dehalogenase-homologous genes in deep subseafloor sedimentary metagenomes.</title>
        <authorList>
            <person name="Kawai M."/>
            <person name="Futagami T."/>
            <person name="Toyoda A."/>
            <person name="Takaki Y."/>
            <person name="Nishi S."/>
            <person name="Hori S."/>
            <person name="Arai W."/>
            <person name="Tsubouchi T."/>
            <person name="Morono Y."/>
            <person name="Uchiyama I."/>
            <person name="Ito T."/>
            <person name="Fujiyama A."/>
            <person name="Inagaki F."/>
            <person name="Takami H."/>
        </authorList>
    </citation>
    <scope>NUCLEOTIDE SEQUENCE</scope>
    <source>
        <strain evidence="2">Expedition CK06-06</strain>
    </source>
</reference>
<gene>
    <name evidence="2" type="ORF">S01H1_27479</name>
</gene>
<name>X0TPU4_9ZZZZ</name>
<dbReference type="EMBL" id="BARS01016734">
    <property type="protein sequence ID" value="GAF90167.1"/>
    <property type="molecule type" value="Genomic_DNA"/>
</dbReference>
<feature type="compositionally biased region" description="Polar residues" evidence="1">
    <location>
        <begin position="18"/>
        <end position="37"/>
    </location>
</feature>
<organism evidence="2">
    <name type="scientific">marine sediment metagenome</name>
    <dbReference type="NCBI Taxonomy" id="412755"/>
    <lineage>
        <taxon>unclassified sequences</taxon>
        <taxon>metagenomes</taxon>
        <taxon>ecological metagenomes</taxon>
    </lineage>
</organism>
<evidence type="ECO:0000256" key="1">
    <source>
        <dbReference type="SAM" id="MobiDB-lite"/>
    </source>
</evidence>
<proteinExistence type="predicted"/>
<protein>
    <submittedName>
        <fullName evidence="2">Uncharacterized protein</fullName>
    </submittedName>
</protein>